<dbReference type="Pfam" id="PF00535">
    <property type="entry name" value="Glycos_transf_2"/>
    <property type="match status" value="1"/>
</dbReference>
<sequence>MTQTLFSIIIPSYNRAPIVKRAINSVLTQSFSHFEILVVDDGSVDNTKEVISAFNDSRIRYVYQENKGVCAARNHGASLATGDYLVFLDSDDYVTEDWLNNFQKEIEESKEVDLVFCDMEVIDLDKNKTKTVKALYPYQENKYTDDGLYLAGTFCVRTSFFISIGSLDKNLKFGEFTEFRLRCFKMKANKRFTKSKGFIYELSKDGGSLNVKNKIDSNLYVLEKHKDYFETYKQDKLNYLNTTAVAAIRLKDYKLGHQLFRQSFLDNPFNFKSLMQYVFSMNKFSGQFIWKNNKN</sequence>
<dbReference type="InterPro" id="IPR029044">
    <property type="entry name" value="Nucleotide-diphossugar_trans"/>
</dbReference>
<dbReference type="PANTHER" id="PTHR22916:SF3">
    <property type="entry name" value="UDP-GLCNAC:BETAGAL BETA-1,3-N-ACETYLGLUCOSAMINYLTRANSFERASE-LIKE PROTEIN 1"/>
    <property type="match status" value="1"/>
</dbReference>
<dbReference type="OrthoDB" id="597270at2"/>
<dbReference type="RefSeq" id="WP_116725007.1">
    <property type="nucleotide sequence ID" value="NZ_QCZI01000010.1"/>
</dbReference>
<feature type="domain" description="Glycosyltransferase 2-like" evidence="1">
    <location>
        <begin position="7"/>
        <end position="167"/>
    </location>
</feature>
<dbReference type="Gene3D" id="3.90.550.10">
    <property type="entry name" value="Spore Coat Polysaccharide Biosynthesis Protein SpsA, Chain A"/>
    <property type="match status" value="1"/>
</dbReference>
<gene>
    <name evidence="2" type="ORF">DB895_08825</name>
</gene>
<evidence type="ECO:0000313" key="2">
    <source>
        <dbReference type="EMBL" id="PWA04860.1"/>
    </source>
</evidence>
<evidence type="ECO:0000259" key="1">
    <source>
        <dbReference type="Pfam" id="PF00535"/>
    </source>
</evidence>
<name>A0A2U1JI54_9FLAO</name>
<keyword evidence="3" id="KW-1185">Reference proteome</keyword>
<dbReference type="AlphaFoldDB" id="A0A2U1JI54"/>
<dbReference type="CDD" id="cd00761">
    <property type="entry name" value="Glyco_tranf_GTA_type"/>
    <property type="match status" value="1"/>
</dbReference>
<dbReference type="EMBL" id="QCZI01000010">
    <property type="protein sequence ID" value="PWA04860.1"/>
    <property type="molecule type" value="Genomic_DNA"/>
</dbReference>
<dbReference type="Proteomes" id="UP000245449">
    <property type="component" value="Unassembled WGS sequence"/>
</dbReference>
<dbReference type="SUPFAM" id="SSF53448">
    <property type="entry name" value="Nucleotide-diphospho-sugar transferases"/>
    <property type="match status" value="1"/>
</dbReference>
<reference evidence="2 3" key="1">
    <citation type="submission" date="2018-04" db="EMBL/GenBank/DDBJ databases">
        <title>Flavobacterium sp. nov., isolated from glacier ice.</title>
        <authorList>
            <person name="Liu Q."/>
            <person name="Xin Y.-H."/>
        </authorList>
    </citation>
    <scope>NUCLEOTIDE SEQUENCE [LARGE SCALE GENOMIC DNA]</scope>
    <source>
        <strain evidence="2 3">RB1R5</strain>
    </source>
</reference>
<comment type="caution">
    <text evidence="2">The sequence shown here is derived from an EMBL/GenBank/DDBJ whole genome shotgun (WGS) entry which is preliminary data.</text>
</comment>
<organism evidence="2 3">
    <name type="scientific">Flavobacterium psychrotolerans</name>
    <dbReference type="NCBI Taxonomy" id="2169410"/>
    <lineage>
        <taxon>Bacteria</taxon>
        <taxon>Pseudomonadati</taxon>
        <taxon>Bacteroidota</taxon>
        <taxon>Flavobacteriia</taxon>
        <taxon>Flavobacteriales</taxon>
        <taxon>Flavobacteriaceae</taxon>
        <taxon>Flavobacterium</taxon>
    </lineage>
</organism>
<protein>
    <recommendedName>
        <fullName evidence="1">Glycosyltransferase 2-like domain-containing protein</fullName>
    </recommendedName>
</protein>
<dbReference type="InterPro" id="IPR001173">
    <property type="entry name" value="Glyco_trans_2-like"/>
</dbReference>
<dbReference type="PANTHER" id="PTHR22916">
    <property type="entry name" value="GLYCOSYLTRANSFERASE"/>
    <property type="match status" value="1"/>
</dbReference>
<accession>A0A2U1JI54</accession>
<evidence type="ECO:0000313" key="3">
    <source>
        <dbReference type="Proteomes" id="UP000245449"/>
    </source>
</evidence>
<dbReference type="GO" id="GO:0016758">
    <property type="term" value="F:hexosyltransferase activity"/>
    <property type="evidence" value="ECO:0007669"/>
    <property type="project" value="UniProtKB-ARBA"/>
</dbReference>
<proteinExistence type="predicted"/>